<dbReference type="OrthoDB" id="709028at2"/>
<dbReference type="STRING" id="283786.SAMN04487990_10632"/>
<keyword evidence="1" id="KW-0472">Membrane</keyword>
<dbReference type="AlphaFoldDB" id="A0A1H3Y5H3"/>
<reference evidence="2 3" key="1">
    <citation type="submission" date="2016-10" db="EMBL/GenBank/DDBJ databases">
        <authorList>
            <person name="de Groot N.N."/>
        </authorList>
    </citation>
    <scope>NUCLEOTIDE SEQUENCE [LARGE SCALE GENOMIC DNA]</scope>
    <source>
        <strain evidence="2 3">DSM 23842</strain>
    </source>
</reference>
<evidence type="ECO:0000313" key="3">
    <source>
        <dbReference type="Proteomes" id="UP000198846"/>
    </source>
</evidence>
<dbReference type="RefSeq" id="WP_092133175.1">
    <property type="nucleotide sequence ID" value="NZ_FNQK01000006.1"/>
</dbReference>
<organism evidence="2 3">
    <name type="scientific">Bizionia paragorgiae</name>
    <dbReference type="NCBI Taxonomy" id="283786"/>
    <lineage>
        <taxon>Bacteria</taxon>
        <taxon>Pseudomonadati</taxon>
        <taxon>Bacteroidota</taxon>
        <taxon>Flavobacteriia</taxon>
        <taxon>Flavobacteriales</taxon>
        <taxon>Flavobacteriaceae</taxon>
        <taxon>Bizionia</taxon>
    </lineage>
</organism>
<name>A0A1H3Y5H3_BIZPA</name>
<feature type="transmembrane region" description="Helical" evidence="1">
    <location>
        <begin position="37"/>
        <end position="57"/>
    </location>
</feature>
<feature type="transmembrane region" description="Helical" evidence="1">
    <location>
        <begin position="166"/>
        <end position="187"/>
    </location>
</feature>
<accession>A0A1H3Y5H3</accession>
<keyword evidence="1" id="KW-0812">Transmembrane</keyword>
<protein>
    <submittedName>
        <fullName evidence="2">Uncharacterized protein</fullName>
    </submittedName>
</protein>
<evidence type="ECO:0000313" key="2">
    <source>
        <dbReference type="EMBL" id="SEA06064.1"/>
    </source>
</evidence>
<keyword evidence="3" id="KW-1185">Reference proteome</keyword>
<dbReference type="Proteomes" id="UP000198846">
    <property type="component" value="Unassembled WGS sequence"/>
</dbReference>
<sequence>MDELELLKKHWKSTGDSDQKLSAKQLYPMLLKKSSSIVKTLFYISIAELVFWILINFLPMLSTSYLDDLEQVYGNNIVLIVLSVISFGVVLVFVYLLYKAYKNISVTDNTKQLMASILKTRKIVKYYVIYNLTMIFISVPISLYFTSLNDTALHDKIIHFTTTQTIVFYLITFVLTGIFVLVFWLFYRLIYGILLRRLNRNYLELKKLEL</sequence>
<feature type="transmembrane region" description="Helical" evidence="1">
    <location>
        <begin position="127"/>
        <end position="146"/>
    </location>
</feature>
<dbReference type="EMBL" id="FNQK01000006">
    <property type="protein sequence ID" value="SEA06064.1"/>
    <property type="molecule type" value="Genomic_DNA"/>
</dbReference>
<keyword evidence="1" id="KW-1133">Transmembrane helix</keyword>
<evidence type="ECO:0000256" key="1">
    <source>
        <dbReference type="SAM" id="Phobius"/>
    </source>
</evidence>
<proteinExistence type="predicted"/>
<feature type="transmembrane region" description="Helical" evidence="1">
    <location>
        <begin position="77"/>
        <end position="98"/>
    </location>
</feature>
<gene>
    <name evidence="2" type="ORF">SAMN04487990_10632</name>
</gene>